<proteinExistence type="predicted"/>
<reference evidence="1" key="1">
    <citation type="submission" date="2021-01" db="EMBL/GenBank/DDBJ databases">
        <title>Description of Breznakiella homolactica.</title>
        <authorList>
            <person name="Song Y."/>
            <person name="Brune A."/>
        </authorList>
    </citation>
    <scope>NUCLEOTIDE SEQUENCE</scope>
    <source>
        <strain evidence="1">RmG30</strain>
    </source>
</reference>
<gene>
    <name evidence="1" type="ORF">JFL75_19755</name>
</gene>
<dbReference type="RefSeq" id="WP_215626443.1">
    <property type="nucleotide sequence ID" value="NZ_CP067089.2"/>
</dbReference>
<evidence type="ECO:0000313" key="1">
    <source>
        <dbReference type="EMBL" id="QQO09138.1"/>
    </source>
</evidence>
<dbReference type="KEGG" id="bhc:JFL75_19755"/>
<protein>
    <submittedName>
        <fullName evidence="1">Uncharacterized protein</fullName>
    </submittedName>
</protein>
<dbReference type="Proteomes" id="UP000595917">
    <property type="component" value="Chromosome"/>
</dbReference>
<dbReference type="AlphaFoldDB" id="A0A7T8BBE1"/>
<dbReference type="EMBL" id="CP067089">
    <property type="protein sequence ID" value="QQO09138.1"/>
    <property type="molecule type" value="Genomic_DNA"/>
</dbReference>
<keyword evidence="2" id="KW-1185">Reference proteome</keyword>
<evidence type="ECO:0000313" key="2">
    <source>
        <dbReference type="Proteomes" id="UP000595917"/>
    </source>
</evidence>
<name>A0A7T8BBE1_9SPIR</name>
<accession>A0A7T8BBE1</accession>
<sequence>MKVLLDNLYPLHRDDSKTNVSVEIPLDRDYGCLEFLCSYTPKVLENEAEAKDLIEAGLERFIPPEYRERYGGWRDYLPVVNLITLSLDHDEIYVGCAHRHNPEQRHIVSADFSSPGFFRHSASAGVWRAVINVHAVVSDETVYHLTVNAYDKDEVPDDNL</sequence>
<organism evidence="1 2">
    <name type="scientific">Breznakiella homolactica</name>
    <dbReference type="NCBI Taxonomy" id="2798577"/>
    <lineage>
        <taxon>Bacteria</taxon>
        <taxon>Pseudomonadati</taxon>
        <taxon>Spirochaetota</taxon>
        <taxon>Spirochaetia</taxon>
        <taxon>Spirochaetales</taxon>
        <taxon>Breznakiellaceae</taxon>
        <taxon>Breznakiella</taxon>
    </lineage>
</organism>